<dbReference type="AlphaFoldDB" id="A0AA38ZVJ8"/>
<comment type="caution">
    <text evidence="1">The sequence shown here is derived from an EMBL/GenBank/DDBJ whole genome shotgun (WGS) entry which is preliminary data.</text>
</comment>
<gene>
    <name evidence="1" type="ORF">PVL29_008373</name>
</gene>
<protein>
    <submittedName>
        <fullName evidence="1">Uncharacterized protein</fullName>
    </submittedName>
</protein>
<accession>A0AA38ZVJ8</accession>
<keyword evidence="2" id="KW-1185">Reference proteome</keyword>
<evidence type="ECO:0000313" key="1">
    <source>
        <dbReference type="EMBL" id="KAJ9696090.1"/>
    </source>
</evidence>
<dbReference type="EMBL" id="JARBHA010000007">
    <property type="protein sequence ID" value="KAJ9696090.1"/>
    <property type="molecule type" value="Genomic_DNA"/>
</dbReference>
<dbReference type="Proteomes" id="UP001168098">
    <property type="component" value="Unassembled WGS sequence"/>
</dbReference>
<evidence type="ECO:0000313" key="2">
    <source>
        <dbReference type="Proteomes" id="UP001168098"/>
    </source>
</evidence>
<reference evidence="1 2" key="1">
    <citation type="journal article" date="2023" name="BMC Biotechnol.">
        <title>Vitis rotundifolia cv Carlos genome sequencing.</title>
        <authorList>
            <person name="Huff M."/>
            <person name="Hulse-Kemp A."/>
            <person name="Scheffler B."/>
            <person name="Youngblood R."/>
            <person name="Simpson S."/>
            <person name="Babiker E."/>
            <person name="Staton M."/>
        </authorList>
    </citation>
    <scope>NUCLEOTIDE SEQUENCE [LARGE SCALE GENOMIC DNA]</scope>
    <source>
        <tissue evidence="1">Leaf</tissue>
    </source>
</reference>
<name>A0AA38ZVJ8_VITRO</name>
<organism evidence="1 2">
    <name type="scientific">Vitis rotundifolia</name>
    <name type="common">Muscadine grape</name>
    <dbReference type="NCBI Taxonomy" id="103349"/>
    <lineage>
        <taxon>Eukaryota</taxon>
        <taxon>Viridiplantae</taxon>
        <taxon>Streptophyta</taxon>
        <taxon>Embryophyta</taxon>
        <taxon>Tracheophyta</taxon>
        <taxon>Spermatophyta</taxon>
        <taxon>Magnoliopsida</taxon>
        <taxon>eudicotyledons</taxon>
        <taxon>Gunneridae</taxon>
        <taxon>Pentapetalae</taxon>
        <taxon>rosids</taxon>
        <taxon>Vitales</taxon>
        <taxon>Vitaceae</taxon>
        <taxon>Viteae</taxon>
        <taxon>Vitis</taxon>
    </lineage>
</organism>
<sequence length="104" mass="11831">MAPKDIKRHVKPSNSFLGKSLRKSFWWYLELRMARNVITEVTEKERPIRDETAKTINPECCSRLSLLLFSFIPPGTLAVVAKATVVISVAATEHEVEVLLSHWP</sequence>
<proteinExistence type="predicted"/>